<name>A0A5M3WYD8_9ACTN</name>
<evidence type="ECO:0000256" key="3">
    <source>
        <dbReference type="ARBA" id="ARBA00022576"/>
    </source>
</evidence>
<evidence type="ECO:0000256" key="2">
    <source>
        <dbReference type="ARBA" id="ARBA00007441"/>
    </source>
</evidence>
<comment type="caution">
    <text evidence="7">The sequence shown here is derived from an EMBL/GenBank/DDBJ whole genome shotgun (WGS) entry which is preliminary data.</text>
</comment>
<comment type="cofactor">
    <cofactor evidence="1">
        <name>pyridoxal 5'-phosphate</name>
        <dbReference type="ChEBI" id="CHEBI:597326"/>
    </cofactor>
</comment>
<dbReference type="InterPro" id="IPR050596">
    <property type="entry name" value="AspAT/PAT-like"/>
</dbReference>
<dbReference type="SUPFAM" id="SSF53383">
    <property type="entry name" value="PLP-dependent transferases"/>
    <property type="match status" value="1"/>
</dbReference>
<evidence type="ECO:0000259" key="6">
    <source>
        <dbReference type="Pfam" id="PF00155"/>
    </source>
</evidence>
<dbReference type="AlphaFoldDB" id="A0A5M3WYD8"/>
<dbReference type="Pfam" id="PF00155">
    <property type="entry name" value="Aminotran_1_2"/>
    <property type="match status" value="1"/>
</dbReference>
<gene>
    <name evidence="7" type="ORF">Amac_081120</name>
</gene>
<protein>
    <submittedName>
        <fullName evidence="7">Aminotransferase</fullName>
    </submittedName>
</protein>
<proteinExistence type="inferred from homology"/>
<dbReference type="GO" id="GO:0008483">
    <property type="term" value="F:transaminase activity"/>
    <property type="evidence" value="ECO:0007669"/>
    <property type="project" value="UniProtKB-KW"/>
</dbReference>
<keyword evidence="5" id="KW-0663">Pyridoxal phosphate</keyword>
<accession>A0A5M3WYD8</accession>
<evidence type="ECO:0000256" key="4">
    <source>
        <dbReference type="ARBA" id="ARBA00022679"/>
    </source>
</evidence>
<feature type="domain" description="Aminotransferase class I/classII large" evidence="6">
    <location>
        <begin position="9"/>
        <end position="346"/>
    </location>
</feature>
<dbReference type="CDD" id="cd00609">
    <property type="entry name" value="AAT_like"/>
    <property type="match status" value="1"/>
</dbReference>
<dbReference type="Gene3D" id="3.40.640.10">
    <property type="entry name" value="Type I PLP-dependent aspartate aminotransferase-like (Major domain)"/>
    <property type="match status" value="1"/>
</dbReference>
<evidence type="ECO:0000313" key="7">
    <source>
        <dbReference type="EMBL" id="GES14515.1"/>
    </source>
</evidence>
<comment type="similarity">
    <text evidence="2">Belongs to the class-I pyridoxal-phosphate-dependent aminotransferase family.</text>
</comment>
<dbReference type="GO" id="GO:0006520">
    <property type="term" value="P:amino acid metabolic process"/>
    <property type="evidence" value="ECO:0007669"/>
    <property type="project" value="InterPro"/>
</dbReference>
<evidence type="ECO:0000256" key="1">
    <source>
        <dbReference type="ARBA" id="ARBA00001933"/>
    </source>
</evidence>
<dbReference type="InterPro" id="IPR015422">
    <property type="entry name" value="PyrdxlP-dep_Trfase_small"/>
</dbReference>
<sequence>MMAAAPLADEIDLSVGQPDQQVAPAIRQAGIAAIAEGRTGYTPKLGLAELRTLMAEDIATATGHRPSPEDVVITIGGTGAVAVAIAAVCSPGRPLLVPDPAWPNYRVLAASLGIPVLTYRQGPGGAAFLDLDEIDRGLTAGARLVVVNSPANPTGAVASADLLATLVDLVRSHGATILSDEAYESIVFDGTRAPSPLTTGPDLTFACRTFSKSHAMTGWRVGALTSPPSYRAHVAALHGTTAGCAPAIAQYAAIAALDGRGPTPTHHSACYAERYALAQRVLGDLIPAHSPGRLGGFYAWADASATGLTGLQLTDRLRQHKILVSAGEVYSATAPGCFRISLTQPADILTSALHTIRQAIP</sequence>
<evidence type="ECO:0000313" key="8">
    <source>
        <dbReference type="Proteomes" id="UP000331127"/>
    </source>
</evidence>
<dbReference type="Proteomes" id="UP000331127">
    <property type="component" value="Unassembled WGS sequence"/>
</dbReference>
<dbReference type="InterPro" id="IPR015424">
    <property type="entry name" value="PyrdxlP-dep_Trfase"/>
</dbReference>
<organism evidence="7 8">
    <name type="scientific">Acrocarpospora macrocephala</name>
    <dbReference type="NCBI Taxonomy" id="150177"/>
    <lineage>
        <taxon>Bacteria</taxon>
        <taxon>Bacillati</taxon>
        <taxon>Actinomycetota</taxon>
        <taxon>Actinomycetes</taxon>
        <taxon>Streptosporangiales</taxon>
        <taxon>Streptosporangiaceae</taxon>
        <taxon>Acrocarpospora</taxon>
    </lineage>
</organism>
<keyword evidence="3 7" id="KW-0032">Aminotransferase</keyword>
<keyword evidence="4 7" id="KW-0808">Transferase</keyword>
<dbReference type="GO" id="GO:0030170">
    <property type="term" value="F:pyridoxal phosphate binding"/>
    <property type="evidence" value="ECO:0007669"/>
    <property type="project" value="InterPro"/>
</dbReference>
<keyword evidence="8" id="KW-1185">Reference proteome</keyword>
<dbReference type="EMBL" id="BLAE01000060">
    <property type="protein sequence ID" value="GES14515.1"/>
    <property type="molecule type" value="Genomic_DNA"/>
</dbReference>
<dbReference type="InterPro" id="IPR015421">
    <property type="entry name" value="PyrdxlP-dep_Trfase_major"/>
</dbReference>
<dbReference type="PANTHER" id="PTHR46383:SF1">
    <property type="entry name" value="ASPARTATE AMINOTRANSFERASE"/>
    <property type="match status" value="1"/>
</dbReference>
<evidence type="ECO:0000256" key="5">
    <source>
        <dbReference type="ARBA" id="ARBA00022898"/>
    </source>
</evidence>
<dbReference type="Gene3D" id="3.90.1150.10">
    <property type="entry name" value="Aspartate Aminotransferase, domain 1"/>
    <property type="match status" value="1"/>
</dbReference>
<dbReference type="InterPro" id="IPR004839">
    <property type="entry name" value="Aminotransferase_I/II_large"/>
</dbReference>
<dbReference type="PANTHER" id="PTHR46383">
    <property type="entry name" value="ASPARTATE AMINOTRANSFERASE"/>
    <property type="match status" value="1"/>
</dbReference>
<reference evidence="7 8" key="1">
    <citation type="submission" date="2019-10" db="EMBL/GenBank/DDBJ databases">
        <title>Whole genome shotgun sequence of Acrocarpospora macrocephala NBRC 16266.</title>
        <authorList>
            <person name="Ichikawa N."/>
            <person name="Kimura A."/>
            <person name="Kitahashi Y."/>
            <person name="Komaki H."/>
            <person name="Oguchi A."/>
        </authorList>
    </citation>
    <scope>NUCLEOTIDE SEQUENCE [LARGE SCALE GENOMIC DNA]</scope>
    <source>
        <strain evidence="7 8">NBRC 16266</strain>
    </source>
</reference>